<dbReference type="InterPro" id="IPR009081">
    <property type="entry name" value="PP-bd_ACP"/>
</dbReference>
<dbReference type="InterPro" id="IPR020806">
    <property type="entry name" value="PKS_PP-bd"/>
</dbReference>
<gene>
    <name evidence="5" type="ORF">AGRA3207_007763</name>
</gene>
<dbReference type="RefSeq" id="WP_231332380.1">
    <property type="nucleotide sequence ID" value="NZ_CP059572.1"/>
</dbReference>
<protein>
    <submittedName>
        <fullName evidence="5">Acyl carrier protein</fullName>
    </submittedName>
</protein>
<accession>A0ABX8R4Z7</accession>
<dbReference type="SUPFAM" id="SSF47336">
    <property type="entry name" value="ACP-like"/>
    <property type="match status" value="1"/>
</dbReference>
<dbReference type="InterPro" id="IPR036736">
    <property type="entry name" value="ACP-like_sf"/>
</dbReference>
<reference evidence="5" key="1">
    <citation type="submission" date="2020-07" db="EMBL/GenBank/DDBJ databases">
        <authorList>
            <person name="Tarantini F.S."/>
            <person name="Hong K.W."/>
            <person name="Chan K.G."/>
        </authorList>
    </citation>
    <scope>NUCLEOTIDE SEQUENCE</scope>
    <source>
        <strain evidence="5">32-07</strain>
    </source>
</reference>
<dbReference type="PROSITE" id="PS50075">
    <property type="entry name" value="CARRIER"/>
    <property type="match status" value="1"/>
</dbReference>
<keyword evidence="6" id="KW-1185">Reference proteome</keyword>
<dbReference type="PROSITE" id="PS00012">
    <property type="entry name" value="PHOSPHOPANTETHEINE"/>
    <property type="match status" value="1"/>
</dbReference>
<organism evidence="5 6">
    <name type="scientific">Actinomadura graeca</name>
    <dbReference type="NCBI Taxonomy" id="2750812"/>
    <lineage>
        <taxon>Bacteria</taxon>
        <taxon>Bacillati</taxon>
        <taxon>Actinomycetota</taxon>
        <taxon>Actinomycetes</taxon>
        <taxon>Streptosporangiales</taxon>
        <taxon>Thermomonosporaceae</taxon>
        <taxon>Actinomadura</taxon>
    </lineage>
</organism>
<evidence type="ECO:0000256" key="3">
    <source>
        <dbReference type="SAM" id="MobiDB-lite"/>
    </source>
</evidence>
<evidence type="ECO:0000256" key="2">
    <source>
        <dbReference type="ARBA" id="ARBA00022553"/>
    </source>
</evidence>
<name>A0ABX8R4Z7_9ACTN</name>
<feature type="compositionally biased region" description="Polar residues" evidence="3">
    <location>
        <begin position="1"/>
        <end position="12"/>
    </location>
</feature>
<dbReference type="InterPro" id="IPR006162">
    <property type="entry name" value="Ppantetheine_attach_site"/>
</dbReference>
<keyword evidence="2" id="KW-0597">Phosphoprotein</keyword>
<evidence type="ECO:0000313" key="6">
    <source>
        <dbReference type="Proteomes" id="UP001049518"/>
    </source>
</evidence>
<dbReference type="Gene3D" id="1.10.1200.10">
    <property type="entry name" value="ACP-like"/>
    <property type="match status" value="1"/>
</dbReference>
<feature type="domain" description="Carrier" evidence="4">
    <location>
        <begin position="43"/>
        <end position="118"/>
    </location>
</feature>
<evidence type="ECO:0000259" key="4">
    <source>
        <dbReference type="PROSITE" id="PS50075"/>
    </source>
</evidence>
<dbReference type="Proteomes" id="UP001049518">
    <property type="component" value="Chromosome"/>
</dbReference>
<dbReference type="SMART" id="SM00823">
    <property type="entry name" value="PKS_PP"/>
    <property type="match status" value="1"/>
</dbReference>
<dbReference type="EMBL" id="CP059572">
    <property type="protein sequence ID" value="QXJ26151.1"/>
    <property type="molecule type" value="Genomic_DNA"/>
</dbReference>
<sequence>MDDSGQHGTTDQGGEAGAPAAETAAPDEAHEAERARLLAAEGPERERLLREIVRSNAGTVLSADIADDSNFLESGLNSLTALELTKTLMNITGLEIPMVAIVEHPTPADLGRYLAEELDNAPVA</sequence>
<feature type="region of interest" description="Disordered" evidence="3">
    <location>
        <begin position="1"/>
        <end position="31"/>
    </location>
</feature>
<evidence type="ECO:0000313" key="5">
    <source>
        <dbReference type="EMBL" id="QXJ26151.1"/>
    </source>
</evidence>
<dbReference type="Pfam" id="PF00550">
    <property type="entry name" value="PP-binding"/>
    <property type="match status" value="1"/>
</dbReference>
<evidence type="ECO:0000256" key="1">
    <source>
        <dbReference type="ARBA" id="ARBA00022450"/>
    </source>
</evidence>
<proteinExistence type="predicted"/>
<keyword evidence="1" id="KW-0596">Phosphopantetheine</keyword>
<feature type="compositionally biased region" description="Low complexity" evidence="3">
    <location>
        <begin position="17"/>
        <end position="26"/>
    </location>
</feature>